<feature type="signal peptide" evidence="1">
    <location>
        <begin position="1"/>
        <end position="26"/>
    </location>
</feature>
<organism evidence="2 3">
    <name type="scientific">Glycocaulis albus</name>
    <dbReference type="NCBI Taxonomy" id="1382801"/>
    <lineage>
        <taxon>Bacteria</taxon>
        <taxon>Pseudomonadati</taxon>
        <taxon>Pseudomonadota</taxon>
        <taxon>Alphaproteobacteria</taxon>
        <taxon>Maricaulales</taxon>
        <taxon>Maricaulaceae</taxon>
        <taxon>Glycocaulis</taxon>
    </lineage>
</organism>
<dbReference type="PROSITE" id="PS51257">
    <property type="entry name" value="PROKAR_LIPOPROTEIN"/>
    <property type="match status" value="1"/>
</dbReference>
<keyword evidence="1" id="KW-0732">Signal</keyword>
<name>A0ABQ1XQP3_9PROT</name>
<proteinExistence type="predicted"/>
<evidence type="ECO:0000313" key="2">
    <source>
        <dbReference type="EMBL" id="GGH00309.1"/>
    </source>
</evidence>
<feature type="chain" id="PRO_5045988182" description="Lipoprotein" evidence="1">
    <location>
        <begin position="27"/>
        <end position="130"/>
    </location>
</feature>
<evidence type="ECO:0000313" key="3">
    <source>
        <dbReference type="Proteomes" id="UP000648722"/>
    </source>
</evidence>
<dbReference type="Proteomes" id="UP000648722">
    <property type="component" value="Unassembled WGS sequence"/>
</dbReference>
<accession>A0ABQ1XQP3</accession>
<keyword evidence="3" id="KW-1185">Reference proteome</keyword>
<comment type="caution">
    <text evidence="2">The sequence shown here is derived from an EMBL/GenBank/DDBJ whole genome shotgun (WGS) entry which is preliminary data.</text>
</comment>
<reference evidence="3" key="1">
    <citation type="journal article" date="2019" name="Int. J. Syst. Evol. Microbiol.">
        <title>The Global Catalogue of Microorganisms (GCM) 10K type strain sequencing project: providing services to taxonomists for standard genome sequencing and annotation.</title>
        <authorList>
            <consortium name="The Broad Institute Genomics Platform"/>
            <consortium name="The Broad Institute Genome Sequencing Center for Infectious Disease"/>
            <person name="Wu L."/>
            <person name="Ma J."/>
        </authorList>
    </citation>
    <scope>NUCLEOTIDE SEQUENCE [LARGE SCALE GENOMIC DNA]</scope>
    <source>
        <strain evidence="3">CGMCC 1.12766</strain>
    </source>
</reference>
<gene>
    <name evidence="2" type="ORF">GCM10007420_15370</name>
</gene>
<evidence type="ECO:0000256" key="1">
    <source>
        <dbReference type="SAM" id="SignalP"/>
    </source>
</evidence>
<protein>
    <recommendedName>
        <fullName evidence="4">Lipoprotein</fullName>
    </recommendedName>
</protein>
<sequence length="130" mass="14483">MMAMTRRMAVAGSALMLAACAAASSAQPSRDLPGERETIHDWYVQADGTIRVQVRSNGCTTKESFEPVVMVDSRTRWSFTVELRRLQPDLCRAYLPEGVVLVWTRDDLGLPRGGTVRVINPQAPTPRPRR</sequence>
<evidence type="ECO:0008006" key="4">
    <source>
        <dbReference type="Google" id="ProtNLM"/>
    </source>
</evidence>
<dbReference type="EMBL" id="BMFS01000006">
    <property type="protein sequence ID" value="GGH00309.1"/>
    <property type="molecule type" value="Genomic_DNA"/>
</dbReference>